<name>A0A9W4E4A3_9ACTN</name>
<evidence type="ECO:0000313" key="1">
    <source>
        <dbReference type="EMBL" id="CAG7614038.1"/>
    </source>
</evidence>
<accession>A0A9W4E4A3</accession>
<sequence length="103" mass="11067">MGERPRREHRQPDRLGGGQVAVLANGQNTATIRDAYFTNVTSDVKKVYRRTRADWISRDAVSARSRISGVHAGFSLQWGVGKGRSGASPPVGGWGLATAEGAF</sequence>
<protein>
    <submittedName>
        <fullName evidence="1">Uncharacterized protein</fullName>
    </submittedName>
</protein>
<dbReference type="EMBL" id="CAJVAX010000002">
    <property type="protein sequence ID" value="CAG7614038.1"/>
    <property type="molecule type" value="Genomic_DNA"/>
</dbReference>
<reference evidence="1" key="1">
    <citation type="submission" date="2021-06" db="EMBL/GenBank/DDBJ databases">
        <authorList>
            <person name="Arsene-Ploetze F."/>
        </authorList>
    </citation>
    <scope>NUCLEOTIDE SEQUENCE</scope>
    <source>
        <strain evidence="1">SBRY1</strain>
    </source>
</reference>
<organism evidence="1 2">
    <name type="scientific">Actinacidiphila bryophytorum</name>
    <dbReference type="NCBI Taxonomy" id="1436133"/>
    <lineage>
        <taxon>Bacteria</taxon>
        <taxon>Bacillati</taxon>
        <taxon>Actinomycetota</taxon>
        <taxon>Actinomycetes</taxon>
        <taxon>Kitasatosporales</taxon>
        <taxon>Streptomycetaceae</taxon>
        <taxon>Actinacidiphila</taxon>
    </lineage>
</organism>
<dbReference type="Proteomes" id="UP001153328">
    <property type="component" value="Unassembled WGS sequence"/>
</dbReference>
<evidence type="ECO:0000313" key="2">
    <source>
        <dbReference type="Proteomes" id="UP001153328"/>
    </source>
</evidence>
<dbReference type="AlphaFoldDB" id="A0A9W4E4A3"/>
<comment type="caution">
    <text evidence="1">The sequence shown here is derived from an EMBL/GenBank/DDBJ whole genome shotgun (WGS) entry which is preliminary data.</text>
</comment>
<proteinExistence type="predicted"/>
<keyword evidence="2" id="KW-1185">Reference proteome</keyword>
<gene>
    <name evidence="1" type="ORF">SBRY_100228</name>
</gene>